<keyword evidence="3 8" id="KW-1003">Cell membrane</keyword>
<dbReference type="Pfam" id="PF01991">
    <property type="entry name" value="vATP-synt_E"/>
    <property type="match status" value="1"/>
</dbReference>
<evidence type="ECO:0000256" key="1">
    <source>
        <dbReference type="ARBA" id="ARBA00005901"/>
    </source>
</evidence>
<keyword evidence="4 8" id="KW-0375">Hydrogen ion transport</keyword>
<sequence length="208" mass="23448">MERRSFVEAIIQEIRRVAQEEAQKILKGAEEEARKTLEEAKEKASRLIEERRQKLLEEVRKKVLSELAPRKLELRRKALLGRYTLVASEIDKLVSEVISEVKGDLQKYREYLMEALKAAVSSVTASSLVVHPCKGERELVEKVVSEFKESVSGSPELAVGEEIGCSGGVIVRSADGRVYFNATLDAKAAEIKERLLPLVFEKVVRRAR</sequence>
<dbReference type="EMBL" id="DSKP01000137">
    <property type="protein sequence ID" value="HEB48921.1"/>
    <property type="molecule type" value="Genomic_DNA"/>
</dbReference>
<dbReference type="InterPro" id="IPR002842">
    <property type="entry name" value="ATPase_V1_Esu"/>
</dbReference>
<dbReference type="GO" id="GO:0042777">
    <property type="term" value="P:proton motive force-driven plasma membrane ATP synthesis"/>
    <property type="evidence" value="ECO:0007669"/>
    <property type="project" value="UniProtKB-UniRule"/>
</dbReference>
<reference evidence="10" key="1">
    <citation type="journal article" date="2020" name="mSystems">
        <title>Genome- and Community-Level Interaction Insights into Carbon Utilization and Element Cycling Functions of Hydrothermarchaeota in Hydrothermal Sediment.</title>
        <authorList>
            <person name="Zhou Z."/>
            <person name="Liu Y."/>
            <person name="Xu W."/>
            <person name="Pan J."/>
            <person name="Luo Z.H."/>
            <person name="Li M."/>
        </authorList>
    </citation>
    <scope>NUCLEOTIDE SEQUENCE [LARGE SCALE GENOMIC DNA]</scope>
    <source>
        <strain evidence="10">SpSt-25</strain>
    </source>
</reference>
<evidence type="ECO:0000256" key="6">
    <source>
        <dbReference type="ARBA" id="ARBA00023136"/>
    </source>
</evidence>
<evidence type="ECO:0000256" key="4">
    <source>
        <dbReference type="ARBA" id="ARBA00022781"/>
    </source>
</evidence>
<keyword evidence="5 8" id="KW-0406">Ion transport</keyword>
<organism evidence="10">
    <name type="scientific">Thermofilum pendens</name>
    <dbReference type="NCBI Taxonomy" id="2269"/>
    <lineage>
        <taxon>Archaea</taxon>
        <taxon>Thermoproteota</taxon>
        <taxon>Thermoprotei</taxon>
        <taxon>Thermofilales</taxon>
        <taxon>Thermofilaceae</taxon>
        <taxon>Thermofilum</taxon>
    </lineage>
</organism>
<dbReference type="GO" id="GO:0046933">
    <property type="term" value="F:proton-transporting ATP synthase activity, rotational mechanism"/>
    <property type="evidence" value="ECO:0007669"/>
    <property type="project" value="UniProtKB-UniRule"/>
</dbReference>
<dbReference type="Gene3D" id="3.30.2320.30">
    <property type="entry name" value="ATP synthase, E subunit, C-terminal"/>
    <property type="match status" value="1"/>
</dbReference>
<comment type="function">
    <text evidence="8">Component of the A-type ATP synthase that produces ATP from ADP in the presence of a proton gradient across the membrane.</text>
</comment>
<keyword evidence="6 8" id="KW-0472">Membrane</keyword>
<dbReference type="GO" id="GO:0033178">
    <property type="term" value="C:proton-transporting two-sector ATPase complex, catalytic domain"/>
    <property type="evidence" value="ECO:0007669"/>
    <property type="project" value="InterPro"/>
</dbReference>
<dbReference type="GO" id="GO:0005524">
    <property type="term" value="F:ATP binding"/>
    <property type="evidence" value="ECO:0007669"/>
    <property type="project" value="UniProtKB-UniRule"/>
</dbReference>
<dbReference type="SUPFAM" id="SSF160527">
    <property type="entry name" value="V-type ATPase subunit E-like"/>
    <property type="match status" value="1"/>
</dbReference>
<evidence type="ECO:0000256" key="7">
    <source>
        <dbReference type="ARBA" id="ARBA00023310"/>
    </source>
</evidence>
<dbReference type="GO" id="GO:0046961">
    <property type="term" value="F:proton-transporting ATPase activity, rotational mechanism"/>
    <property type="evidence" value="ECO:0007669"/>
    <property type="project" value="InterPro"/>
</dbReference>
<dbReference type="HAMAP" id="MF_00311">
    <property type="entry name" value="ATP_synth_E_arch"/>
    <property type="match status" value="1"/>
</dbReference>
<keyword evidence="2 8" id="KW-0813">Transport</keyword>
<gene>
    <name evidence="8" type="primary">atpE</name>
    <name evidence="10" type="ORF">ENP77_03915</name>
</gene>
<feature type="coiled-coil region" evidence="9">
    <location>
        <begin position="19"/>
        <end position="57"/>
    </location>
</feature>
<dbReference type="InterPro" id="IPR038495">
    <property type="entry name" value="ATPase_E_C"/>
</dbReference>
<evidence type="ECO:0000256" key="9">
    <source>
        <dbReference type="SAM" id="Coils"/>
    </source>
</evidence>
<comment type="subunit">
    <text evidence="8">Has multiple subunits with at least A(3), B(3), C, D, E, F, H, I and proteolipid K(x).</text>
</comment>
<evidence type="ECO:0000256" key="8">
    <source>
        <dbReference type="HAMAP-Rule" id="MF_00311"/>
    </source>
</evidence>
<evidence type="ECO:0000313" key="10">
    <source>
        <dbReference type="EMBL" id="HEB48921.1"/>
    </source>
</evidence>
<keyword evidence="7 8" id="KW-0066">ATP synthesis</keyword>
<comment type="subcellular location">
    <subcellularLocation>
        <location evidence="8">Cell membrane</location>
        <topology evidence="8">Peripheral membrane protein</topology>
    </subcellularLocation>
</comment>
<dbReference type="GO" id="GO:0005886">
    <property type="term" value="C:plasma membrane"/>
    <property type="evidence" value="ECO:0007669"/>
    <property type="project" value="UniProtKB-SubCell"/>
</dbReference>
<comment type="caution">
    <text evidence="10">The sequence shown here is derived from an EMBL/GenBank/DDBJ whole genome shotgun (WGS) entry which is preliminary data.</text>
</comment>
<name>A0A7C1T2U4_THEPE</name>
<protein>
    <recommendedName>
        <fullName evidence="8">A-type ATP synthase subunit E</fullName>
    </recommendedName>
</protein>
<dbReference type="AlphaFoldDB" id="A0A7C1T2U4"/>
<keyword evidence="9" id="KW-0175">Coiled coil</keyword>
<comment type="similarity">
    <text evidence="1 8">Belongs to the V-ATPase E subunit family.</text>
</comment>
<accession>A0A7C1T2U4</accession>
<proteinExistence type="inferred from homology"/>
<evidence type="ECO:0000256" key="3">
    <source>
        <dbReference type="ARBA" id="ARBA00022475"/>
    </source>
</evidence>
<evidence type="ECO:0000256" key="2">
    <source>
        <dbReference type="ARBA" id="ARBA00022448"/>
    </source>
</evidence>
<evidence type="ECO:0000256" key="5">
    <source>
        <dbReference type="ARBA" id="ARBA00023065"/>
    </source>
</evidence>